<evidence type="ECO:0000259" key="7">
    <source>
        <dbReference type="Pfam" id="PF06429"/>
    </source>
</evidence>
<dbReference type="GO" id="GO:0005198">
    <property type="term" value="F:structural molecule activity"/>
    <property type="evidence" value="ECO:0007669"/>
    <property type="project" value="InterPro"/>
</dbReference>
<proteinExistence type="inferred from homology"/>
<dbReference type="PANTHER" id="PTHR30435:SF1">
    <property type="entry name" value="FLAGELLAR HOOK PROTEIN FLGE"/>
    <property type="match status" value="1"/>
</dbReference>
<dbReference type="InterPro" id="IPR037925">
    <property type="entry name" value="FlgE/F/G-like"/>
</dbReference>
<keyword evidence="10" id="KW-0966">Cell projection</keyword>
<dbReference type="KEGG" id="htq:FRZ44_35830"/>
<dbReference type="InterPro" id="IPR011491">
    <property type="entry name" value="FlgE_D2"/>
</dbReference>
<keyword evidence="10" id="KW-0969">Cilium</keyword>
<evidence type="ECO:0000256" key="1">
    <source>
        <dbReference type="ARBA" id="ARBA00004117"/>
    </source>
</evidence>
<feature type="domain" description="Flagellar basal-body/hook protein C-terminal" evidence="7">
    <location>
        <begin position="521"/>
        <end position="563"/>
    </location>
</feature>
<dbReference type="PROSITE" id="PS00588">
    <property type="entry name" value="FLAGELLA_BB_ROD"/>
    <property type="match status" value="1"/>
</dbReference>
<evidence type="ECO:0000256" key="3">
    <source>
        <dbReference type="ARBA" id="ARBA00019015"/>
    </source>
</evidence>
<evidence type="ECO:0000313" key="11">
    <source>
        <dbReference type="Proteomes" id="UP000326202"/>
    </source>
</evidence>
<name>A0A5J6ML82_9PROT</name>
<comment type="subcellular location">
    <subcellularLocation>
        <location evidence="1 5">Bacterial flagellum basal body</location>
    </subcellularLocation>
</comment>
<dbReference type="EMBL" id="CP042906">
    <property type="protein sequence ID" value="QEX18278.1"/>
    <property type="molecule type" value="Genomic_DNA"/>
</dbReference>
<evidence type="ECO:0000256" key="2">
    <source>
        <dbReference type="ARBA" id="ARBA00009677"/>
    </source>
</evidence>
<dbReference type="InterPro" id="IPR019776">
    <property type="entry name" value="Flagellar_basal_body_rod_CS"/>
</dbReference>
<evidence type="ECO:0000259" key="9">
    <source>
        <dbReference type="Pfam" id="PF22692"/>
    </source>
</evidence>
<evidence type="ECO:0000259" key="6">
    <source>
        <dbReference type="Pfam" id="PF00460"/>
    </source>
</evidence>
<dbReference type="Pfam" id="PF22692">
    <property type="entry name" value="LlgE_F_G_D1"/>
    <property type="match status" value="1"/>
</dbReference>
<dbReference type="AlphaFoldDB" id="A0A5J6ML82"/>
<dbReference type="Pfam" id="PF00460">
    <property type="entry name" value="Flg_bb_rod"/>
    <property type="match status" value="1"/>
</dbReference>
<dbReference type="Pfam" id="PF07559">
    <property type="entry name" value="FlgE_D2"/>
    <property type="match status" value="1"/>
</dbReference>
<dbReference type="Gene3D" id="2.60.98.20">
    <property type="entry name" value="Flagellar hook protein FlgE"/>
    <property type="match status" value="1"/>
</dbReference>
<dbReference type="InterPro" id="IPR053967">
    <property type="entry name" value="LlgE_F_G-like_D1"/>
</dbReference>
<dbReference type="InterPro" id="IPR002371">
    <property type="entry name" value="FlgK"/>
</dbReference>
<evidence type="ECO:0000259" key="8">
    <source>
        <dbReference type="Pfam" id="PF07559"/>
    </source>
</evidence>
<feature type="domain" description="Flagellar hook protein FlgE/F/G-like D1" evidence="9">
    <location>
        <begin position="85"/>
        <end position="142"/>
    </location>
</feature>
<sequence length="565" mass="58806">MSIYGAMFSGVSGLAAQSQALGMISDNISNVNTVGYKGTKAQFQTLVTEAASRSTYSPGGVRSTPFQMIDRQGLLQGSSSPTDVALVGNGFFVVNDAANPGVGNNYMYTRAGHFTTDSNGNLTQNGYFLQGWRLDNQGNLPPNTNLLQSLETVNVSNLTGTARPTSNIQWALNLPANDVTGTTHDTSVQLYDKQGTTQVMNMTWAKTGANTWSLLGSLAGGGNYASDDTGAATFATSTTNYFPTATLSDTSNFGLTSATGNISGLVGPFTVNAPGGAPPNSTTITVNIGATAFTATVPTVAGNDLTNTDSLTFTDGAGGSFTLDLNGASTYDLDVAGDRTTLATNLGAAFTTVNFQNNATNGVPLATVTFNADGTLGGIVPTAPYATVDTNNHLNFLVDYDNDPLTNSTQDRQQVTLDLGTPGMPDGVTQFAGEYAAKVNAQDGLTYGSFTGISINEDGIVTALFDNGEQRDIFKLPVATFRNPNGLAAQNGNAYQTTTYSGDPVLLEANTAGAGKVSPSSLESSTVDLAEEFTNMIITQRAYSASAKVITTADDMLSELLQIRR</sequence>
<dbReference type="Pfam" id="PF06429">
    <property type="entry name" value="Flg_bbr_C"/>
    <property type="match status" value="1"/>
</dbReference>
<dbReference type="PANTHER" id="PTHR30435">
    <property type="entry name" value="FLAGELLAR PROTEIN"/>
    <property type="match status" value="1"/>
</dbReference>
<dbReference type="GO" id="GO:0071978">
    <property type="term" value="P:bacterial-type flagellum-dependent swarming motility"/>
    <property type="evidence" value="ECO:0007669"/>
    <property type="project" value="TreeGrafter"/>
</dbReference>
<keyword evidence="4 5" id="KW-0975">Bacterial flagellum</keyword>
<keyword evidence="11" id="KW-1185">Reference proteome</keyword>
<feature type="domain" description="Flagellar basal body rod protein N-terminal" evidence="6">
    <location>
        <begin position="10"/>
        <end position="37"/>
    </location>
</feature>
<evidence type="ECO:0000313" key="10">
    <source>
        <dbReference type="EMBL" id="QEX18278.1"/>
    </source>
</evidence>
<protein>
    <recommendedName>
        <fullName evidence="3 5">Flagellar hook protein FlgE</fullName>
    </recommendedName>
</protein>
<feature type="domain" description="Flagellar hook protein FlgE D2" evidence="8">
    <location>
        <begin position="329"/>
        <end position="444"/>
    </location>
</feature>
<keyword evidence="10" id="KW-0282">Flagellum</keyword>
<dbReference type="SUPFAM" id="SSF117143">
    <property type="entry name" value="Flagellar hook protein flgE"/>
    <property type="match status" value="2"/>
</dbReference>
<dbReference type="GO" id="GO:0009424">
    <property type="term" value="C:bacterial-type flagellum hook"/>
    <property type="evidence" value="ECO:0007669"/>
    <property type="project" value="InterPro"/>
</dbReference>
<gene>
    <name evidence="10" type="ORF">FRZ44_35830</name>
</gene>
<dbReference type="InterPro" id="IPR037058">
    <property type="entry name" value="Falgellar_hook_FlgE_sf"/>
</dbReference>
<dbReference type="GO" id="GO:0044780">
    <property type="term" value="P:bacterial-type flagellum assembly"/>
    <property type="evidence" value="ECO:0007669"/>
    <property type="project" value="InterPro"/>
</dbReference>
<evidence type="ECO:0000256" key="5">
    <source>
        <dbReference type="RuleBase" id="RU362116"/>
    </source>
</evidence>
<dbReference type="NCBIfam" id="TIGR03506">
    <property type="entry name" value="FlgEFG_subfam"/>
    <property type="match status" value="1"/>
</dbReference>
<dbReference type="RefSeq" id="WP_151178457.1">
    <property type="nucleotide sequence ID" value="NZ_CP042906.1"/>
</dbReference>
<organism evidence="10 11">
    <name type="scientific">Hypericibacter terrae</name>
    <dbReference type="NCBI Taxonomy" id="2602015"/>
    <lineage>
        <taxon>Bacteria</taxon>
        <taxon>Pseudomonadati</taxon>
        <taxon>Pseudomonadota</taxon>
        <taxon>Alphaproteobacteria</taxon>
        <taxon>Rhodospirillales</taxon>
        <taxon>Dongiaceae</taxon>
        <taxon>Hypericibacter</taxon>
    </lineage>
</organism>
<dbReference type="GO" id="GO:0009425">
    <property type="term" value="C:bacterial-type flagellum basal body"/>
    <property type="evidence" value="ECO:0007669"/>
    <property type="project" value="UniProtKB-SubCell"/>
</dbReference>
<dbReference type="Proteomes" id="UP000326202">
    <property type="component" value="Chromosome"/>
</dbReference>
<evidence type="ECO:0000256" key="4">
    <source>
        <dbReference type="ARBA" id="ARBA00023143"/>
    </source>
</evidence>
<comment type="similarity">
    <text evidence="2 5">Belongs to the flagella basal body rod proteins family.</text>
</comment>
<reference evidence="10 11" key="1">
    <citation type="submission" date="2019-08" db="EMBL/GenBank/DDBJ databases">
        <title>Hyperibacter terrae gen. nov., sp. nov. and Hyperibacter viscosus sp. nov., two new members in the family Rhodospirillaceae isolated from the rhizosphere of Hypericum perforatum.</title>
        <authorList>
            <person name="Noviana Z."/>
        </authorList>
    </citation>
    <scope>NUCLEOTIDE SEQUENCE [LARGE SCALE GENOMIC DNA]</scope>
    <source>
        <strain evidence="10 11">R5913</strain>
    </source>
</reference>
<dbReference type="OrthoDB" id="8372879at2"/>
<accession>A0A5J6ML82</accession>
<dbReference type="GO" id="GO:0005829">
    <property type="term" value="C:cytosol"/>
    <property type="evidence" value="ECO:0007669"/>
    <property type="project" value="TreeGrafter"/>
</dbReference>
<dbReference type="InterPro" id="IPR001444">
    <property type="entry name" value="Flag_bb_rod_N"/>
</dbReference>
<comment type="function">
    <text evidence="5">A flexible structure which links the flagellar filament to the drive apparatus in the basal body.</text>
</comment>
<dbReference type="InterPro" id="IPR010930">
    <property type="entry name" value="Flg_bb/hook_C_dom"/>
</dbReference>
<dbReference type="InterPro" id="IPR020013">
    <property type="entry name" value="Flagellar_FlgE/F/G"/>
</dbReference>
<dbReference type="PRINTS" id="PR01005">
    <property type="entry name" value="FLGHOOKAP1"/>
</dbReference>